<keyword evidence="7" id="KW-1185">Reference proteome</keyword>
<name>A0A248JQF8_9PROT</name>
<evidence type="ECO:0000313" key="7">
    <source>
        <dbReference type="Proteomes" id="UP000197153"/>
    </source>
</evidence>
<dbReference type="PANTHER" id="PTHR30417">
    <property type="entry name" value="N-ACETYLMURAMOYL-L-ALANINE AMIDASE AMID"/>
    <property type="match status" value="1"/>
</dbReference>
<gene>
    <name evidence="6" type="ORF">Y958_08975</name>
</gene>
<feature type="domain" description="N-acetylmuramoyl-L-alanine amidase" evidence="5">
    <location>
        <begin position="22"/>
        <end position="193"/>
    </location>
</feature>
<dbReference type="SUPFAM" id="SSF55846">
    <property type="entry name" value="N-acetylmuramoyl-L-alanine amidase-like"/>
    <property type="match status" value="1"/>
</dbReference>
<evidence type="ECO:0000256" key="4">
    <source>
        <dbReference type="ARBA" id="ARBA00023316"/>
    </source>
</evidence>
<evidence type="ECO:0000256" key="3">
    <source>
        <dbReference type="ARBA" id="ARBA00022801"/>
    </source>
</evidence>
<evidence type="ECO:0000259" key="5">
    <source>
        <dbReference type="SMART" id="SM00644"/>
    </source>
</evidence>
<evidence type="ECO:0000256" key="1">
    <source>
        <dbReference type="ARBA" id="ARBA00001561"/>
    </source>
</evidence>
<dbReference type="PANTHER" id="PTHR30417:SF1">
    <property type="entry name" value="N-ACETYLMURAMOYL-L-ALANINE AMIDASE AMID"/>
    <property type="match status" value="1"/>
</dbReference>
<sequence length="200" mass="22263">MEVNVLAFDKDGWAVDPKITVARRPNLAHGRMTTVSGIIVHQTGASTASSTLNSYLQDGANGAHFLIDKNGDIYQTGSVFWRQWHVGKLKPRCMLEKRCTPVEVKNFTHMTYAEINTYEMKKAVPDRYPANDDSIGIELVGAPTGTGPNQGYETVTAEQNASLAWLVKELTEKFGVPMTEVFRHPAVSRKNEHEAESARW</sequence>
<proteinExistence type="predicted"/>
<dbReference type="GO" id="GO:0009253">
    <property type="term" value="P:peptidoglycan catabolic process"/>
    <property type="evidence" value="ECO:0007669"/>
    <property type="project" value="InterPro"/>
</dbReference>
<dbReference type="EC" id="3.5.1.28" evidence="2"/>
<dbReference type="CDD" id="cd06583">
    <property type="entry name" value="PGRP"/>
    <property type="match status" value="1"/>
</dbReference>
<dbReference type="AlphaFoldDB" id="A0A248JQF8"/>
<dbReference type="InterPro" id="IPR051206">
    <property type="entry name" value="NAMLAA_amidase_2"/>
</dbReference>
<reference evidence="6 7" key="1">
    <citation type="submission" date="2017-06" db="EMBL/GenBank/DDBJ databases">
        <title>Complete genome sequence of Nitrospirillum amazonense strain CBAmC, an endophytic nitrogen-fixing and plant growth-promoting bacterium, isolated from sugarcane.</title>
        <authorList>
            <person name="Schwab S."/>
            <person name="dos Santos Teixeira K.R."/>
            <person name="Simoes Araujo J.L."/>
            <person name="Soares Vidal M."/>
            <person name="Borges de Freitas H.R."/>
            <person name="Rivello Crivelaro A.L."/>
            <person name="Bueno de Camargo Nunes A."/>
            <person name="dos Santos C.M."/>
            <person name="Palmeira da Silva Rosa D."/>
            <person name="da Silva Padilha D."/>
            <person name="da Silva E."/>
            <person name="Araujo Terra L."/>
            <person name="Soares Mendes V."/>
            <person name="Farinelli L."/>
            <person name="Magalhaes Cruz L."/>
            <person name="Baldani J.I."/>
        </authorList>
    </citation>
    <scope>NUCLEOTIDE SEQUENCE [LARGE SCALE GENOMIC DNA]</scope>
    <source>
        <strain evidence="6 7">CBAmC</strain>
    </source>
</reference>
<dbReference type="EMBL" id="CP022110">
    <property type="protein sequence ID" value="ASG20935.1"/>
    <property type="molecule type" value="Genomic_DNA"/>
</dbReference>
<keyword evidence="3" id="KW-0378">Hydrolase</keyword>
<dbReference type="Proteomes" id="UP000197153">
    <property type="component" value="Chromosome 1"/>
</dbReference>
<comment type="catalytic activity">
    <reaction evidence="1">
        <text>Hydrolyzes the link between N-acetylmuramoyl residues and L-amino acid residues in certain cell-wall glycopeptides.</text>
        <dbReference type="EC" id="3.5.1.28"/>
    </reaction>
</comment>
<evidence type="ECO:0000313" key="6">
    <source>
        <dbReference type="EMBL" id="ASG20935.1"/>
    </source>
</evidence>
<dbReference type="GO" id="GO:0071555">
    <property type="term" value="P:cell wall organization"/>
    <property type="evidence" value="ECO:0007669"/>
    <property type="project" value="UniProtKB-KW"/>
</dbReference>
<keyword evidence="4" id="KW-0961">Cell wall biogenesis/degradation</keyword>
<organism evidence="6 7">
    <name type="scientific">Nitrospirillum viridazoti CBAmc</name>
    <dbReference type="NCBI Taxonomy" id="1441467"/>
    <lineage>
        <taxon>Bacteria</taxon>
        <taxon>Pseudomonadati</taxon>
        <taxon>Pseudomonadota</taxon>
        <taxon>Alphaproteobacteria</taxon>
        <taxon>Rhodospirillales</taxon>
        <taxon>Azospirillaceae</taxon>
        <taxon>Nitrospirillum</taxon>
        <taxon>Nitrospirillum viridazoti</taxon>
    </lineage>
</organism>
<dbReference type="InterPro" id="IPR036505">
    <property type="entry name" value="Amidase/PGRP_sf"/>
</dbReference>
<dbReference type="Gene3D" id="3.40.80.10">
    <property type="entry name" value="Peptidoglycan recognition protein-like"/>
    <property type="match status" value="1"/>
</dbReference>
<dbReference type="Pfam" id="PF01510">
    <property type="entry name" value="Amidase_2"/>
    <property type="match status" value="1"/>
</dbReference>
<dbReference type="GO" id="GO:0008745">
    <property type="term" value="F:N-acetylmuramoyl-L-alanine amidase activity"/>
    <property type="evidence" value="ECO:0007669"/>
    <property type="project" value="UniProtKB-EC"/>
</dbReference>
<dbReference type="GO" id="GO:0009254">
    <property type="term" value="P:peptidoglycan turnover"/>
    <property type="evidence" value="ECO:0007669"/>
    <property type="project" value="TreeGrafter"/>
</dbReference>
<protein>
    <recommendedName>
        <fullName evidence="2">N-acetylmuramoyl-L-alanine amidase</fullName>
        <ecNumber evidence="2">3.5.1.28</ecNumber>
    </recommendedName>
</protein>
<accession>A0A248JQF8</accession>
<dbReference type="KEGG" id="nao:Y958_08975"/>
<evidence type="ECO:0000256" key="2">
    <source>
        <dbReference type="ARBA" id="ARBA00011901"/>
    </source>
</evidence>
<dbReference type="InterPro" id="IPR002502">
    <property type="entry name" value="Amidase_domain"/>
</dbReference>
<dbReference type="SMART" id="SM00644">
    <property type="entry name" value="Ami_2"/>
    <property type="match status" value="1"/>
</dbReference>